<organism evidence="1">
    <name type="scientific">Methanofollis liminatans</name>
    <dbReference type="NCBI Taxonomy" id="2201"/>
    <lineage>
        <taxon>Archaea</taxon>
        <taxon>Methanobacteriati</taxon>
        <taxon>Methanobacteriota</taxon>
        <taxon>Stenosarchaea group</taxon>
        <taxon>Methanomicrobia</taxon>
        <taxon>Methanomicrobiales</taxon>
        <taxon>Methanomicrobiaceae</taxon>
        <taxon>Methanofollis</taxon>
    </lineage>
</organism>
<proteinExistence type="predicted"/>
<name>A0A831LZT5_9EURY</name>
<dbReference type="EMBL" id="DSBY01000087">
    <property type="protein sequence ID" value="HDS62908.1"/>
    <property type="molecule type" value="Genomic_DNA"/>
</dbReference>
<evidence type="ECO:0000313" key="1">
    <source>
        <dbReference type="EMBL" id="HDS62908.1"/>
    </source>
</evidence>
<comment type="caution">
    <text evidence="1">The sequence shown here is derived from an EMBL/GenBank/DDBJ whole genome shotgun (WGS) entry which is preliminary data.</text>
</comment>
<dbReference type="Proteomes" id="UP000885648">
    <property type="component" value="Unassembled WGS sequence"/>
</dbReference>
<sequence>MVRAVYPGTVVPATEEIFSTPEEAKAAAVLRKAGRPVPEESVVCLRSVYSTAEAPEPVGWTVVEIR</sequence>
<dbReference type="AlphaFoldDB" id="A0A831LZT5"/>
<protein>
    <submittedName>
        <fullName evidence="1">Uncharacterized protein</fullName>
    </submittedName>
</protein>
<gene>
    <name evidence="1" type="ORF">ENN52_02025</name>
</gene>
<accession>A0A831LZT5</accession>
<reference evidence="1" key="1">
    <citation type="journal article" date="2020" name="mSystems">
        <title>Genome- and Community-Level Interaction Insights into Carbon Utilization and Element Cycling Functions of Hydrothermarchaeota in Hydrothermal Sediment.</title>
        <authorList>
            <person name="Zhou Z."/>
            <person name="Liu Y."/>
            <person name="Xu W."/>
            <person name="Pan J."/>
            <person name="Luo Z.H."/>
            <person name="Li M."/>
        </authorList>
    </citation>
    <scope>NUCLEOTIDE SEQUENCE</scope>
    <source>
        <strain evidence="1">SpSt-1183</strain>
    </source>
</reference>